<proteinExistence type="inferred from homology"/>
<dbReference type="SUPFAM" id="SSF51735">
    <property type="entry name" value="NAD(P)-binding Rossmann-fold domains"/>
    <property type="match status" value="1"/>
</dbReference>
<accession>A0A1H9BVN7</accession>
<dbReference type="InterPro" id="IPR057326">
    <property type="entry name" value="KR_dom"/>
</dbReference>
<dbReference type="InterPro" id="IPR036291">
    <property type="entry name" value="NAD(P)-bd_dom_sf"/>
</dbReference>
<sequence>MGLLDNKVVLVTGAGRGVGRCIALEAAKAGAKVVVNDLGAKEDGTGGEVGPAQSVVDEIIAAGGQAVADTHSIADWDQAQAIIQTAIETYGQLDGVINNAGVLRDGIFHKMSEEDFDGLLKINLSGYFYVSRAAAPVFRAQGHGAFVHMSSTSGLIGNFGQANYAAAKLGVVGLSKSIAMDMQRFNVRSNCIAPFAWTRLVGTIPDATPEEKKRVEGLKKLKPELIAPFAVALLADEAADVNGQVFGTRANEIFLFSQPRPIRSVHTADGWTPQSVVDTAIPALKASFYPLDRSGDVFTWDPI</sequence>
<dbReference type="SMART" id="SM00822">
    <property type="entry name" value="PKS_KR"/>
    <property type="match status" value="1"/>
</dbReference>
<dbReference type="PANTHER" id="PTHR45024">
    <property type="entry name" value="DEHYDROGENASES, SHORT CHAIN"/>
    <property type="match status" value="1"/>
</dbReference>
<dbReference type="RefSeq" id="WP_175545260.1">
    <property type="nucleotide sequence ID" value="NZ_FOEP01000003.1"/>
</dbReference>
<dbReference type="InterPro" id="IPR051687">
    <property type="entry name" value="Peroxisomal_Beta-Oxidation"/>
</dbReference>
<dbReference type="Proteomes" id="UP000198634">
    <property type="component" value="Unassembled WGS sequence"/>
</dbReference>
<dbReference type="PRINTS" id="PR00080">
    <property type="entry name" value="SDRFAMILY"/>
</dbReference>
<dbReference type="PRINTS" id="PR00081">
    <property type="entry name" value="GDHRDH"/>
</dbReference>
<feature type="domain" description="Ketoreductase" evidence="2">
    <location>
        <begin position="7"/>
        <end position="207"/>
    </location>
</feature>
<dbReference type="AlphaFoldDB" id="A0A1H9BVN7"/>
<dbReference type="EMBL" id="FOEP01000003">
    <property type="protein sequence ID" value="SEP92934.1"/>
    <property type="molecule type" value="Genomic_DNA"/>
</dbReference>
<name>A0A1H9BVN7_9RHOB</name>
<keyword evidence="4" id="KW-1185">Reference proteome</keyword>
<evidence type="ECO:0000313" key="4">
    <source>
        <dbReference type="Proteomes" id="UP000198634"/>
    </source>
</evidence>
<evidence type="ECO:0000256" key="1">
    <source>
        <dbReference type="RuleBase" id="RU000363"/>
    </source>
</evidence>
<dbReference type="PROSITE" id="PS00061">
    <property type="entry name" value="ADH_SHORT"/>
    <property type="match status" value="1"/>
</dbReference>
<dbReference type="InterPro" id="IPR020904">
    <property type="entry name" value="Sc_DH/Rdtase_CS"/>
</dbReference>
<dbReference type="PANTHER" id="PTHR45024:SF3">
    <property type="entry name" value="BLL2957 PROTEIN"/>
    <property type="match status" value="1"/>
</dbReference>
<dbReference type="InterPro" id="IPR002347">
    <property type="entry name" value="SDR_fam"/>
</dbReference>
<dbReference type="Gene3D" id="3.40.50.720">
    <property type="entry name" value="NAD(P)-binding Rossmann-like Domain"/>
    <property type="match status" value="1"/>
</dbReference>
<evidence type="ECO:0000259" key="2">
    <source>
        <dbReference type="SMART" id="SM00822"/>
    </source>
</evidence>
<evidence type="ECO:0000313" key="3">
    <source>
        <dbReference type="EMBL" id="SEP92934.1"/>
    </source>
</evidence>
<protein>
    <submittedName>
        <fullName evidence="3">NAD(P)-dependent dehydrogenase, short-chain alcohol dehydrogenase family</fullName>
    </submittedName>
</protein>
<gene>
    <name evidence="3" type="ORF">SAMN04488092_10315</name>
</gene>
<dbReference type="STRING" id="657014.SAMN04488092_10315"/>
<comment type="similarity">
    <text evidence="1">Belongs to the short-chain dehydrogenases/reductases (SDR) family.</text>
</comment>
<organism evidence="3 4">
    <name type="scientific">Thalassovita taeanensis</name>
    <dbReference type="NCBI Taxonomy" id="657014"/>
    <lineage>
        <taxon>Bacteria</taxon>
        <taxon>Pseudomonadati</taxon>
        <taxon>Pseudomonadota</taxon>
        <taxon>Alphaproteobacteria</taxon>
        <taxon>Rhodobacterales</taxon>
        <taxon>Roseobacteraceae</taxon>
        <taxon>Thalassovita</taxon>
    </lineage>
</organism>
<dbReference type="Pfam" id="PF00106">
    <property type="entry name" value="adh_short"/>
    <property type="match status" value="1"/>
</dbReference>
<reference evidence="3 4" key="1">
    <citation type="submission" date="2016-10" db="EMBL/GenBank/DDBJ databases">
        <authorList>
            <person name="de Groot N.N."/>
        </authorList>
    </citation>
    <scope>NUCLEOTIDE SEQUENCE [LARGE SCALE GENOMIC DNA]</scope>
    <source>
        <strain evidence="3 4">DSM 22007</strain>
    </source>
</reference>